<dbReference type="Gene3D" id="2.120.10.30">
    <property type="entry name" value="TolB, C-terminal domain"/>
    <property type="match status" value="1"/>
</dbReference>
<evidence type="ECO:0000313" key="3">
    <source>
        <dbReference type="EMBL" id="KCZ55365.1"/>
    </source>
</evidence>
<dbReference type="AlphaFoldDB" id="A0A062UGW5"/>
<feature type="domain" description="Peptidase S9 prolyl oligopeptidase catalytic" evidence="2">
    <location>
        <begin position="397"/>
        <end position="610"/>
    </location>
</feature>
<dbReference type="SUPFAM" id="SSF82171">
    <property type="entry name" value="DPP6 N-terminal domain-like"/>
    <property type="match status" value="1"/>
</dbReference>
<evidence type="ECO:0000259" key="2">
    <source>
        <dbReference type="Pfam" id="PF00326"/>
    </source>
</evidence>
<dbReference type="OrthoDB" id="128799at2"/>
<evidence type="ECO:0000313" key="4">
    <source>
        <dbReference type="Proteomes" id="UP000027037"/>
    </source>
</evidence>
<accession>A0A062UGW5</accession>
<comment type="caution">
    <text evidence="3">The sequence shown here is derived from an EMBL/GenBank/DDBJ whole genome shotgun (WGS) entry which is preliminary data.</text>
</comment>
<dbReference type="Gene3D" id="3.40.50.1820">
    <property type="entry name" value="alpha/beta hydrolase"/>
    <property type="match status" value="1"/>
</dbReference>
<dbReference type="GO" id="GO:0004252">
    <property type="term" value="F:serine-type endopeptidase activity"/>
    <property type="evidence" value="ECO:0007669"/>
    <property type="project" value="TreeGrafter"/>
</dbReference>
<organism evidence="3 4">
    <name type="scientific">Hyphomonas beringensis</name>
    <dbReference type="NCBI Taxonomy" id="1280946"/>
    <lineage>
        <taxon>Bacteria</taxon>
        <taxon>Pseudomonadati</taxon>
        <taxon>Pseudomonadota</taxon>
        <taxon>Alphaproteobacteria</taxon>
        <taxon>Hyphomonadales</taxon>
        <taxon>Hyphomonadaceae</taxon>
        <taxon>Hyphomonas</taxon>
    </lineage>
</organism>
<dbReference type="RefSeq" id="WP_051601212.1">
    <property type="nucleotide sequence ID" value="NZ_AWFF01000031.1"/>
</dbReference>
<reference evidence="3 4" key="1">
    <citation type="journal article" date="2014" name="Antonie Van Leeuwenhoek">
        <title>Hyphomonas beringensis sp. nov. and Hyphomonas chukchiensis sp. nov., isolated from surface seawater of the Bering Sea and Chukchi Sea.</title>
        <authorList>
            <person name="Li C."/>
            <person name="Lai Q."/>
            <person name="Li G."/>
            <person name="Dong C."/>
            <person name="Wang J."/>
            <person name="Liao Y."/>
            <person name="Shao Z."/>
        </authorList>
    </citation>
    <scope>NUCLEOTIDE SEQUENCE [LARGE SCALE GENOMIC DNA]</scope>
    <source>
        <strain evidence="3 4">25B14_1</strain>
    </source>
</reference>
<dbReference type="PANTHER" id="PTHR42776:SF27">
    <property type="entry name" value="DIPEPTIDYL PEPTIDASE FAMILY MEMBER 6"/>
    <property type="match status" value="1"/>
</dbReference>
<dbReference type="PATRIC" id="fig|1280946.3.peg.1305"/>
<dbReference type="EMBL" id="AWFF01000031">
    <property type="protein sequence ID" value="KCZ55365.1"/>
    <property type="molecule type" value="Genomic_DNA"/>
</dbReference>
<dbReference type="Pfam" id="PF00326">
    <property type="entry name" value="Peptidase_S9"/>
    <property type="match status" value="1"/>
</dbReference>
<dbReference type="PANTHER" id="PTHR42776">
    <property type="entry name" value="SERINE PEPTIDASE S9 FAMILY MEMBER"/>
    <property type="match status" value="1"/>
</dbReference>
<protein>
    <recommendedName>
        <fullName evidence="2">Peptidase S9 prolyl oligopeptidase catalytic domain-containing protein</fullName>
    </recommendedName>
</protein>
<dbReference type="SUPFAM" id="SSF53474">
    <property type="entry name" value="alpha/beta-Hydrolases"/>
    <property type="match status" value="1"/>
</dbReference>
<dbReference type="GO" id="GO:0006508">
    <property type="term" value="P:proteolysis"/>
    <property type="evidence" value="ECO:0007669"/>
    <property type="project" value="InterPro"/>
</dbReference>
<keyword evidence="1" id="KW-0378">Hydrolase</keyword>
<sequence length="611" mass="66913">MSISPDGNLVAFITRADGADLVTIYDARTGQLNYRLKLTDLSTRSLGFADNEHLIIVASDTERVVGIPGQFEKYQAYSYNLQTGNYRPLLRETKGLHPAQSGLSHIIGWDAKNKNTIFMAAWMGTRDPEYTLLRANLDNGRGRRAWQGTSNTINFYVDTDGTVLAREEYDNRKNIYRITTWANGKEEVLYEVEAPQVPISLRGVKSDKSGLLFVKSQGANEDAGFDELYELSFSGEITSLGLGREGMDIDGTLTDGNGFVVGVRYSGALPSYKFFDPEIDQSVQSLLAAFPASSIRIVDWTSDWSKILYLFNGSDTTGSYILEDRATGGLTRILDQRTDIPKESIGEIMAINYPARDGLMIPSILTLPAGKTFETTQNAPLVVIPHGGPAAYDYVGFDWMAQYFANRGYLVLQPNFRGSTGYGQAHTTAGYGQWGKAMQDDVTDGVKILINEGKADPERVCIAGASYGGYSALAGGAYTPDLYKCVISIAGVSDLPAMLRQEVKDAGGDHWVVDYWKTQMGDPDSEDVDLDAISPATSAAAFQAPVLLIHGRDDTVVPIRQSRIMEDALKSAGKDVTFIELKGEDHWLSSGETRLATLQAMADFVDQHMGQ</sequence>
<dbReference type="InterPro" id="IPR029058">
    <property type="entry name" value="AB_hydrolase_fold"/>
</dbReference>
<proteinExistence type="predicted"/>
<dbReference type="InterPro" id="IPR011042">
    <property type="entry name" value="6-blade_b-propeller_TolB-like"/>
</dbReference>
<dbReference type="Proteomes" id="UP000027037">
    <property type="component" value="Unassembled WGS sequence"/>
</dbReference>
<dbReference type="STRING" id="1280946.HY29_12580"/>
<dbReference type="InterPro" id="IPR001375">
    <property type="entry name" value="Peptidase_S9_cat"/>
</dbReference>
<dbReference type="eggNOG" id="COG1506">
    <property type="taxonomic scope" value="Bacteria"/>
</dbReference>
<evidence type="ECO:0000256" key="1">
    <source>
        <dbReference type="ARBA" id="ARBA00022801"/>
    </source>
</evidence>
<keyword evidence="4" id="KW-1185">Reference proteome</keyword>
<name>A0A062UGW5_9PROT</name>
<gene>
    <name evidence="3" type="ORF">HY29_12580</name>
</gene>